<feature type="compositionally biased region" description="Polar residues" evidence="8">
    <location>
        <begin position="402"/>
        <end position="420"/>
    </location>
</feature>
<feature type="compositionally biased region" description="Polar residues" evidence="8">
    <location>
        <begin position="885"/>
        <end position="911"/>
    </location>
</feature>
<feature type="compositionally biased region" description="Polar residues" evidence="8">
    <location>
        <begin position="954"/>
        <end position="964"/>
    </location>
</feature>
<evidence type="ECO:0000259" key="9">
    <source>
        <dbReference type="PROSITE" id="PS50178"/>
    </source>
</evidence>
<feature type="compositionally biased region" description="Polar residues" evidence="8">
    <location>
        <begin position="307"/>
        <end position="322"/>
    </location>
</feature>
<feature type="compositionally biased region" description="Low complexity" evidence="8">
    <location>
        <begin position="848"/>
        <end position="877"/>
    </location>
</feature>
<dbReference type="GO" id="GO:0061952">
    <property type="term" value="P:midbody abscission"/>
    <property type="evidence" value="ECO:0007669"/>
    <property type="project" value="UniProtKB-ARBA"/>
</dbReference>
<dbReference type="PANTHER" id="PTHR46465">
    <property type="entry name" value="LATERAL SIGNALING TARGET PROTEIN 2 HOMOLOG"/>
    <property type="match status" value="1"/>
</dbReference>
<dbReference type="Gene3D" id="3.30.40.10">
    <property type="entry name" value="Zinc/RING finger domain, C3HC4 (zinc finger)"/>
    <property type="match status" value="1"/>
</dbReference>
<feature type="compositionally biased region" description="Basic and acidic residues" evidence="8">
    <location>
        <begin position="457"/>
        <end position="477"/>
    </location>
</feature>
<dbReference type="InterPro" id="IPR011011">
    <property type="entry name" value="Znf_FYVE_PHD"/>
</dbReference>
<dbReference type="SMART" id="SM00064">
    <property type="entry name" value="FYVE"/>
    <property type="match status" value="1"/>
</dbReference>
<feature type="region of interest" description="Disordered" evidence="8">
    <location>
        <begin position="820"/>
        <end position="969"/>
    </location>
</feature>
<feature type="region of interest" description="Disordered" evidence="8">
    <location>
        <begin position="444"/>
        <end position="477"/>
    </location>
</feature>
<reference evidence="10" key="2">
    <citation type="submission" date="2020-05" db="UniProtKB">
        <authorList>
            <consortium name="EnsemblMetazoa"/>
        </authorList>
    </citation>
    <scope>IDENTIFICATION</scope>
    <source>
        <strain evidence="10">IAEA</strain>
    </source>
</reference>
<dbReference type="AlphaFoldDB" id="A0A1A9W6N4"/>
<dbReference type="CDD" id="cd15731">
    <property type="entry name" value="FYVE_LST2"/>
    <property type="match status" value="1"/>
</dbReference>
<dbReference type="InterPro" id="IPR000306">
    <property type="entry name" value="Znf_FYVE"/>
</dbReference>
<dbReference type="Proteomes" id="UP000091820">
    <property type="component" value="Unassembled WGS sequence"/>
</dbReference>
<evidence type="ECO:0000256" key="7">
    <source>
        <dbReference type="PROSITE-ProRule" id="PRU00091"/>
    </source>
</evidence>
<feature type="region of interest" description="Disordered" evidence="8">
    <location>
        <begin position="307"/>
        <end position="326"/>
    </location>
</feature>
<dbReference type="GO" id="GO:0005829">
    <property type="term" value="C:cytosol"/>
    <property type="evidence" value="ECO:0007669"/>
    <property type="project" value="UniProtKB-ARBA"/>
</dbReference>
<dbReference type="InterPro" id="IPR051118">
    <property type="entry name" value="LST-2"/>
</dbReference>
<keyword evidence="11" id="KW-1185">Reference proteome</keyword>
<proteinExistence type="inferred from homology"/>
<dbReference type="PROSITE" id="PS50178">
    <property type="entry name" value="ZF_FYVE"/>
    <property type="match status" value="1"/>
</dbReference>
<dbReference type="SUPFAM" id="SSF57903">
    <property type="entry name" value="FYVE/PHD zinc finger"/>
    <property type="match status" value="1"/>
</dbReference>
<evidence type="ECO:0000256" key="2">
    <source>
        <dbReference type="ARBA" id="ARBA00008755"/>
    </source>
</evidence>
<keyword evidence="6" id="KW-0862">Zinc</keyword>
<feature type="compositionally biased region" description="Low complexity" evidence="8">
    <location>
        <begin position="926"/>
        <end position="947"/>
    </location>
</feature>
<feature type="compositionally biased region" description="Polar residues" evidence="8">
    <location>
        <begin position="350"/>
        <end position="359"/>
    </location>
</feature>
<evidence type="ECO:0000313" key="11">
    <source>
        <dbReference type="Proteomes" id="UP000091820"/>
    </source>
</evidence>
<dbReference type="GO" id="GO:0031901">
    <property type="term" value="C:early endosome membrane"/>
    <property type="evidence" value="ECO:0007669"/>
    <property type="project" value="TreeGrafter"/>
</dbReference>
<dbReference type="GO" id="GO:0046856">
    <property type="term" value="P:phosphatidylinositol dephosphorylation"/>
    <property type="evidence" value="ECO:0007669"/>
    <property type="project" value="UniProtKB-ARBA"/>
</dbReference>
<protein>
    <recommendedName>
        <fullName evidence="3">Lateral signaling target protein 2 homolog</fullName>
    </recommendedName>
</protein>
<evidence type="ECO:0000256" key="1">
    <source>
        <dbReference type="ARBA" id="ARBA00003580"/>
    </source>
</evidence>
<name>A0A1A9W6N4_9MUSC</name>
<evidence type="ECO:0000313" key="10">
    <source>
        <dbReference type="EnsemblMetazoa" id="GBRI008161-PA"/>
    </source>
</evidence>
<dbReference type="GO" id="GO:0046474">
    <property type="term" value="P:glycerophospholipid biosynthetic process"/>
    <property type="evidence" value="ECO:0007669"/>
    <property type="project" value="UniProtKB-ARBA"/>
</dbReference>
<reference evidence="11" key="1">
    <citation type="submission" date="2014-03" db="EMBL/GenBank/DDBJ databases">
        <authorList>
            <person name="Aksoy S."/>
            <person name="Warren W."/>
            <person name="Wilson R.K."/>
        </authorList>
    </citation>
    <scope>NUCLEOTIDE SEQUENCE [LARGE SCALE GENOMIC DNA]</scope>
    <source>
        <strain evidence="11">IAEA</strain>
    </source>
</reference>
<feature type="region of interest" description="Disordered" evidence="8">
    <location>
        <begin position="675"/>
        <end position="699"/>
    </location>
</feature>
<dbReference type="GO" id="GO:0004721">
    <property type="term" value="F:phosphoprotein phosphatase activity"/>
    <property type="evidence" value="ECO:0007669"/>
    <property type="project" value="UniProtKB-ARBA"/>
</dbReference>
<keyword evidence="5 7" id="KW-0863">Zinc-finger</keyword>
<feature type="region of interest" description="Disordered" evidence="8">
    <location>
        <begin position="350"/>
        <end position="425"/>
    </location>
</feature>
<comment type="function">
    <text evidence="1">Negative regulator of epidermal growth factor receptor (EGFR) signaling.</text>
</comment>
<accession>A0A1A9W6N4</accession>
<dbReference type="VEuPathDB" id="VectorBase:GBRI008161"/>
<feature type="compositionally biased region" description="Low complexity" evidence="8">
    <location>
        <begin position="387"/>
        <end position="397"/>
    </location>
</feature>
<feature type="domain" description="FYVE-type" evidence="9">
    <location>
        <begin position="974"/>
        <end position="1034"/>
    </location>
</feature>
<feature type="compositionally biased region" description="Polar residues" evidence="8">
    <location>
        <begin position="823"/>
        <end position="836"/>
    </location>
</feature>
<dbReference type="GO" id="GO:0019899">
    <property type="term" value="F:enzyme binding"/>
    <property type="evidence" value="ECO:0007669"/>
    <property type="project" value="UniProtKB-ARBA"/>
</dbReference>
<dbReference type="InterPro" id="IPR013083">
    <property type="entry name" value="Znf_RING/FYVE/PHD"/>
</dbReference>
<dbReference type="GO" id="GO:0060090">
    <property type="term" value="F:molecular adaptor activity"/>
    <property type="evidence" value="ECO:0007669"/>
    <property type="project" value="UniProtKB-ARBA"/>
</dbReference>
<sequence>METLLKWLNKPKADDKSLLARFFHADRGLTQVANELDSFDGRTEPDRCSRLVTRLRQGQDKVLAITDLIIEELLGDERESRAFRAKFPEEVLQENLAGQLWFGAECLAAGSSIMNREQESKEMRPLAEAVTRSLNNVRYLLRDQCLRNNVPNSERLHLDKNDAATEQLFESLKIFDRLFAEFEWRYVSAMVQVKSKDEYEMQELICVLCSETLQRALKMGLLDQEQVDAFDPALMFSIPRLAIVTGLVIYPDGPLNMDMPAEQLSEMFRPFRSILIKVREYLKNLNKKELYHLEHLLCTNENISLKNTLTPNGETDNNNTDSNRIDRLSDSLTAELGGIEKEKISTFKLQKSTSKTINTKEGRKKANSPSPAPSTSSSSEGSHSRYTTPLTTPSTSPRDNHSLTSSLNEYISRTTPSVDSWTDDDGEDLLEKAEILCGQNVYVGDDHEHDADDDDTDSNKSDDNHHDSIGDAEDSDTHELDNVLDVLGQIKNLDIPDMHELDNVAEQIRNLEIPSTCTPANLLQPEEVCFSNNFMINDVEILSANNCNDEQPTTSAKALQIYDNGSSPSSSSSSTTTATTATTTASLSSQYSDELVSLSSQIVKLTPNVNSMQYTCRRHHYSAYGKEHPKSHRHNHHYRQKRHHKHRHHSNIGQRNQKYFATNGDDASENLERRHYHHHHHHRRYKSKQDNRQNNECTDCCSVGSKSKEEIVVTGHTAATSVRLDIDSPTTSSSVLENNKSSIIGLKNVGRLKFKHTENLLHRLFVCIAGVADQLQTNFAFDLRQILRSVFLINMTPTQDDGVDIPKKGKESELFEFRASENDVVQESAGSNQSIYSAEEVNPEDDSNVSSGSSGNEVTTYRHSTSSTATTNTSVGSQKYADSSMIRQQIARSQSLENNESTQNINDTTSQRSDEIHQFNRSRYHSTGSNTPSFSSSENSSPTYERSSGPRRINTISTTQSTDVHLSPPAWIPDQKAPRCMSCNTPFTAFRRRHHCRNCGGVFCGVCSNTSAPLPKYGLTKAVRVCRSCYVHEINSHSQNSGFVDNTNNESRLGHHLANTTARV</sequence>
<evidence type="ECO:0000256" key="4">
    <source>
        <dbReference type="ARBA" id="ARBA00022723"/>
    </source>
</evidence>
<evidence type="ECO:0000256" key="3">
    <source>
        <dbReference type="ARBA" id="ARBA00019870"/>
    </source>
</evidence>
<feature type="compositionally biased region" description="Basic residues" evidence="8">
    <location>
        <begin position="675"/>
        <end position="686"/>
    </location>
</feature>
<dbReference type="GO" id="GO:0008270">
    <property type="term" value="F:zinc ion binding"/>
    <property type="evidence" value="ECO:0007669"/>
    <property type="project" value="UniProtKB-KW"/>
</dbReference>
<dbReference type="EnsemblMetazoa" id="GBRI008161-RA">
    <property type="protein sequence ID" value="GBRI008161-PA"/>
    <property type="gene ID" value="GBRI008161"/>
</dbReference>
<dbReference type="Pfam" id="PF01363">
    <property type="entry name" value="FYVE"/>
    <property type="match status" value="1"/>
</dbReference>
<organism evidence="10 11">
    <name type="scientific">Glossina brevipalpis</name>
    <dbReference type="NCBI Taxonomy" id="37001"/>
    <lineage>
        <taxon>Eukaryota</taxon>
        <taxon>Metazoa</taxon>
        <taxon>Ecdysozoa</taxon>
        <taxon>Arthropoda</taxon>
        <taxon>Hexapoda</taxon>
        <taxon>Insecta</taxon>
        <taxon>Pterygota</taxon>
        <taxon>Neoptera</taxon>
        <taxon>Endopterygota</taxon>
        <taxon>Diptera</taxon>
        <taxon>Brachycera</taxon>
        <taxon>Muscomorpha</taxon>
        <taxon>Hippoboscoidea</taxon>
        <taxon>Glossinidae</taxon>
        <taxon>Glossina</taxon>
    </lineage>
</organism>
<evidence type="ECO:0000256" key="6">
    <source>
        <dbReference type="ARBA" id="ARBA00022833"/>
    </source>
</evidence>
<dbReference type="PANTHER" id="PTHR46465:SF2">
    <property type="entry name" value="LATERAL SIGNALING TARGET PROTEIN 2 HOMOLOG"/>
    <property type="match status" value="1"/>
</dbReference>
<dbReference type="InterPro" id="IPR043269">
    <property type="entry name" value="FYVE_LST2"/>
</dbReference>
<evidence type="ECO:0000256" key="5">
    <source>
        <dbReference type="ARBA" id="ARBA00022771"/>
    </source>
</evidence>
<dbReference type="GO" id="GO:0052629">
    <property type="term" value="F:phosphatidylinositol-3,5-bisphosphate 3-phosphatase activity"/>
    <property type="evidence" value="ECO:0007669"/>
    <property type="project" value="UniProtKB-ARBA"/>
</dbReference>
<comment type="similarity">
    <text evidence="2">Belongs to the lst-2 family.</text>
</comment>
<dbReference type="GO" id="GO:0004438">
    <property type="term" value="F:phosphatidylinositol-3-phosphate phosphatase activity"/>
    <property type="evidence" value="ECO:0007669"/>
    <property type="project" value="UniProtKB-ARBA"/>
</dbReference>
<evidence type="ECO:0000256" key="8">
    <source>
        <dbReference type="SAM" id="MobiDB-lite"/>
    </source>
</evidence>
<dbReference type="InterPro" id="IPR017455">
    <property type="entry name" value="Znf_FYVE-rel"/>
</dbReference>
<dbReference type="FunFam" id="3.30.40.10:FF:000073">
    <property type="entry name" value="myotubularin-related protein 4 isoform X2"/>
    <property type="match status" value="1"/>
</dbReference>
<keyword evidence="4" id="KW-0479">Metal-binding</keyword>